<comment type="caution">
    <text evidence="2">The sequence shown here is derived from an EMBL/GenBank/DDBJ whole genome shotgun (WGS) entry which is preliminary data.</text>
</comment>
<organism evidence="2 3">
    <name type="scientific">Helicobacter japonicus</name>
    <dbReference type="NCBI Taxonomy" id="425400"/>
    <lineage>
        <taxon>Bacteria</taxon>
        <taxon>Pseudomonadati</taxon>
        <taxon>Campylobacterota</taxon>
        <taxon>Epsilonproteobacteria</taxon>
        <taxon>Campylobacterales</taxon>
        <taxon>Helicobacteraceae</taxon>
        <taxon>Helicobacter</taxon>
    </lineage>
</organism>
<dbReference type="PANTHER" id="PTHR22916:SF3">
    <property type="entry name" value="UDP-GLCNAC:BETAGAL BETA-1,3-N-ACETYLGLUCOSAMINYLTRANSFERASE-LIKE PROTEIN 1"/>
    <property type="match status" value="1"/>
</dbReference>
<feature type="domain" description="Glycosyltransferase 2-like" evidence="1">
    <location>
        <begin position="6"/>
        <end position="136"/>
    </location>
</feature>
<evidence type="ECO:0000259" key="1">
    <source>
        <dbReference type="Pfam" id="PF00535"/>
    </source>
</evidence>
<accession>A0A4U8TNW6</accession>
<reference evidence="2 3" key="1">
    <citation type="journal article" date="2014" name="Genome Announc.">
        <title>Draft genome sequences of eight enterohepatic helicobacter species isolated from both laboratory and wild rodents.</title>
        <authorList>
            <person name="Sheh A."/>
            <person name="Shen Z."/>
            <person name="Fox J.G."/>
        </authorList>
    </citation>
    <scope>NUCLEOTIDE SEQUENCE [LARGE SCALE GENOMIC DNA]</scope>
    <source>
        <strain evidence="2 3">MIT 01-6451</strain>
    </source>
</reference>
<protein>
    <submittedName>
        <fullName evidence="2">Glycosyltransferase</fullName>
    </submittedName>
</protein>
<name>A0A4U8TNW6_9HELI</name>
<sequence length="302" mass="34767">MPPRISLITTAFNAQRTIAHTLDSVLLQKYSDFEHIIIDAKSSDKTLEIIESYHPLYEQKGIALRTVSQRDKGIYDGMNKGLAYAKGEIVGFLNADDFFASNDVLSFVAWGFDKPDSVKIVYANIAYINAHNKPLRYLKGKPFTRIGFLCGIHPPHPSFYAKKCVYEEYGNFNLDFSIAADYEIMLRFLYKYNLKSFYIDKCFVKMYAGGTSNASLKNIITANMQCAKAWRHNQLSKLPFFILLKPLNKIKDRVLMRFRSNGGGGRDKIRFYIFIESYNFHSPRYSYPPINKNPTPQRLCYA</sequence>
<dbReference type="OrthoDB" id="433681at2"/>
<dbReference type="InterPro" id="IPR029044">
    <property type="entry name" value="Nucleotide-diphossugar_trans"/>
</dbReference>
<dbReference type="GO" id="GO:0016758">
    <property type="term" value="F:hexosyltransferase activity"/>
    <property type="evidence" value="ECO:0007669"/>
    <property type="project" value="UniProtKB-ARBA"/>
</dbReference>
<dbReference type="EMBL" id="JRMQ02000003">
    <property type="protein sequence ID" value="TLE02301.1"/>
    <property type="molecule type" value="Genomic_DNA"/>
</dbReference>
<keyword evidence="3" id="KW-1185">Reference proteome</keyword>
<dbReference type="CDD" id="cd06433">
    <property type="entry name" value="GT_2_WfgS_like"/>
    <property type="match status" value="1"/>
</dbReference>
<dbReference type="AlphaFoldDB" id="A0A4U8TNW6"/>
<dbReference type="Gene3D" id="3.90.550.10">
    <property type="entry name" value="Spore Coat Polysaccharide Biosynthesis Protein SpsA, Chain A"/>
    <property type="match status" value="1"/>
</dbReference>
<dbReference type="RefSeq" id="WP_052061059.1">
    <property type="nucleotide sequence ID" value="NZ_CAJUDB010000002.1"/>
</dbReference>
<dbReference type="PANTHER" id="PTHR22916">
    <property type="entry name" value="GLYCOSYLTRANSFERASE"/>
    <property type="match status" value="1"/>
</dbReference>
<dbReference type="Pfam" id="PF00535">
    <property type="entry name" value="Glycos_transf_2"/>
    <property type="match status" value="1"/>
</dbReference>
<gene>
    <name evidence="2" type="ORF">LS65_004000</name>
</gene>
<dbReference type="InterPro" id="IPR001173">
    <property type="entry name" value="Glyco_trans_2-like"/>
</dbReference>
<dbReference type="Proteomes" id="UP000029707">
    <property type="component" value="Unassembled WGS sequence"/>
</dbReference>
<proteinExistence type="predicted"/>
<dbReference type="SUPFAM" id="SSF53448">
    <property type="entry name" value="Nucleotide-diphospho-sugar transferases"/>
    <property type="match status" value="1"/>
</dbReference>
<evidence type="ECO:0000313" key="2">
    <source>
        <dbReference type="EMBL" id="TLE02301.1"/>
    </source>
</evidence>
<evidence type="ECO:0000313" key="3">
    <source>
        <dbReference type="Proteomes" id="UP000029707"/>
    </source>
</evidence>